<evidence type="ECO:0000313" key="7">
    <source>
        <dbReference type="EMBL" id="MBF4694897.1"/>
    </source>
</evidence>
<dbReference type="SUPFAM" id="SSF55186">
    <property type="entry name" value="ThrRS/AlaRS common domain"/>
    <property type="match status" value="1"/>
</dbReference>
<dbReference type="SUPFAM" id="SSF50447">
    <property type="entry name" value="Translation proteins"/>
    <property type="match status" value="1"/>
</dbReference>
<reference evidence="7 8" key="1">
    <citation type="submission" date="2020-11" db="EMBL/GenBank/DDBJ databases">
        <title>Fusibacter basophilias sp. nov.</title>
        <authorList>
            <person name="Qiu D."/>
        </authorList>
    </citation>
    <scope>NUCLEOTIDE SEQUENCE [LARGE SCALE GENOMIC DNA]</scope>
    <source>
        <strain evidence="7 8">Q10-2</strain>
    </source>
</reference>
<evidence type="ECO:0000256" key="4">
    <source>
        <dbReference type="ARBA" id="ARBA00022833"/>
    </source>
</evidence>
<keyword evidence="4" id="KW-0862">Zinc</keyword>
<dbReference type="PROSITE" id="PS50860">
    <property type="entry name" value="AA_TRNA_LIGASE_II_ALA"/>
    <property type="match status" value="1"/>
</dbReference>
<dbReference type="InterPro" id="IPR018164">
    <property type="entry name" value="Ala-tRNA-synth_IIc_N"/>
</dbReference>
<dbReference type="PANTHER" id="PTHR43462:SF1">
    <property type="entry name" value="ALANYL-TRNA EDITING PROTEIN AARSD1"/>
    <property type="match status" value="1"/>
</dbReference>
<dbReference type="InterPro" id="IPR009000">
    <property type="entry name" value="Transl_B-barrel_sf"/>
</dbReference>
<dbReference type="GO" id="GO:0016787">
    <property type="term" value="F:hydrolase activity"/>
    <property type="evidence" value="ECO:0007669"/>
    <property type="project" value="UniProtKB-KW"/>
</dbReference>
<dbReference type="Gene3D" id="3.30.980.10">
    <property type="entry name" value="Threonyl-trna Synthetase, Chain A, domain 2"/>
    <property type="match status" value="1"/>
</dbReference>
<dbReference type="PANTHER" id="PTHR43462">
    <property type="entry name" value="ALANYL-TRNA EDITING PROTEIN"/>
    <property type="match status" value="1"/>
</dbReference>
<accession>A0ABR9ZWQ3</accession>
<keyword evidence="3" id="KW-0479">Metal-binding</keyword>
<name>A0ABR9ZWQ3_9FIRM</name>
<comment type="cofactor">
    <cofactor evidence="1">
        <name>Zn(2+)</name>
        <dbReference type="ChEBI" id="CHEBI:29105"/>
    </cofactor>
</comment>
<proteinExistence type="predicted"/>
<evidence type="ECO:0000256" key="5">
    <source>
        <dbReference type="SAM" id="Coils"/>
    </source>
</evidence>
<dbReference type="Pfam" id="PF07973">
    <property type="entry name" value="tRNA_SAD"/>
    <property type="match status" value="1"/>
</dbReference>
<dbReference type="Gene3D" id="2.40.30.130">
    <property type="match status" value="1"/>
</dbReference>
<dbReference type="Pfam" id="PF01411">
    <property type="entry name" value="tRNA-synt_2c"/>
    <property type="match status" value="1"/>
</dbReference>
<sequence length="408" mass="45720">MKKYLEDAYCREFKSTLVEVVPYAQNQTALILSETYFYPEGGGQPSDIGEIQGINIVDVQIENEVIYHIVAFDDEEKAKNLSGEVHCKIDWENRFALMQQHAGQHILSASAEKLFGANTVGFHIGKDYITIDLDQKLSSQDVSAMETLANQVLNQNIRIIAHYPDAEALSKMPLRKQPKVTENIRVIEVEGFDFSPCGGLHVKRTGEIGIIKVKKVENYKQGIRIEFVCGQFALAVFNARNNMINDLSTLLSVKDNEIVDFVKQLIENAKKDKKEIDELKTQLMALEIADLVAVFEDVEGIKVIRLEEEQLSMNALRTKVQMLCQNPNFIVLAMSIEGDKCHIVLSKSKDDPANLSNIEMNAFFKTYGQMIGLKGGGNAYMAQGGTTPDQDINAFFESIEADIQNHMS</sequence>
<keyword evidence="8" id="KW-1185">Reference proteome</keyword>
<keyword evidence="7" id="KW-0378">Hydrolase</keyword>
<evidence type="ECO:0000259" key="6">
    <source>
        <dbReference type="PROSITE" id="PS50860"/>
    </source>
</evidence>
<protein>
    <submittedName>
        <fullName evidence="7">Metal-dependent hydrolase</fullName>
    </submittedName>
</protein>
<dbReference type="InterPro" id="IPR051335">
    <property type="entry name" value="Alanyl-tRNA_Editing_Enzymes"/>
</dbReference>
<dbReference type="Proteomes" id="UP000614200">
    <property type="component" value="Unassembled WGS sequence"/>
</dbReference>
<dbReference type="InterPro" id="IPR018163">
    <property type="entry name" value="Thr/Ala-tRNA-synth_IIc_edit"/>
</dbReference>
<feature type="domain" description="Alanyl-transfer RNA synthetases family profile" evidence="6">
    <location>
        <begin position="1"/>
        <end position="239"/>
    </location>
</feature>
<comment type="subcellular location">
    <subcellularLocation>
        <location evidence="2">Cytoplasm</location>
    </subcellularLocation>
</comment>
<dbReference type="RefSeq" id="WP_194703135.1">
    <property type="nucleotide sequence ID" value="NZ_JADKNH010000011.1"/>
</dbReference>
<evidence type="ECO:0000313" key="8">
    <source>
        <dbReference type="Proteomes" id="UP000614200"/>
    </source>
</evidence>
<evidence type="ECO:0000256" key="3">
    <source>
        <dbReference type="ARBA" id="ARBA00022723"/>
    </source>
</evidence>
<organism evidence="7 8">
    <name type="scientific">Fusibacter ferrireducens</name>
    <dbReference type="NCBI Taxonomy" id="2785058"/>
    <lineage>
        <taxon>Bacteria</taxon>
        <taxon>Bacillati</taxon>
        <taxon>Bacillota</taxon>
        <taxon>Clostridia</taxon>
        <taxon>Eubacteriales</taxon>
        <taxon>Eubacteriales Family XII. Incertae Sedis</taxon>
        <taxon>Fusibacter</taxon>
    </lineage>
</organism>
<dbReference type="Gene3D" id="3.10.310.40">
    <property type="match status" value="1"/>
</dbReference>
<feature type="coiled-coil region" evidence="5">
    <location>
        <begin position="259"/>
        <end position="289"/>
    </location>
</feature>
<dbReference type="SMART" id="SM00863">
    <property type="entry name" value="tRNA_SAD"/>
    <property type="match status" value="1"/>
</dbReference>
<comment type="caution">
    <text evidence="7">The sequence shown here is derived from an EMBL/GenBank/DDBJ whole genome shotgun (WGS) entry which is preliminary data.</text>
</comment>
<dbReference type="InterPro" id="IPR012947">
    <property type="entry name" value="tRNA_SAD"/>
</dbReference>
<evidence type="ECO:0000256" key="2">
    <source>
        <dbReference type="ARBA" id="ARBA00004496"/>
    </source>
</evidence>
<dbReference type="InterPro" id="IPR018165">
    <property type="entry name" value="Ala-tRNA-synth_IIc_core"/>
</dbReference>
<evidence type="ECO:0000256" key="1">
    <source>
        <dbReference type="ARBA" id="ARBA00001947"/>
    </source>
</evidence>
<keyword evidence="5" id="KW-0175">Coiled coil</keyword>
<dbReference type="EMBL" id="JADKNH010000011">
    <property type="protein sequence ID" value="MBF4694897.1"/>
    <property type="molecule type" value="Genomic_DNA"/>
</dbReference>
<gene>
    <name evidence="7" type="ORF">ISU02_17490</name>
</gene>